<evidence type="ECO:0000313" key="15">
    <source>
        <dbReference type="Proteomes" id="UP000305511"/>
    </source>
</evidence>
<accession>A0A1Q1FVQ6</accession>
<evidence type="ECO:0000256" key="3">
    <source>
        <dbReference type="ARBA" id="ARBA00022670"/>
    </source>
</evidence>
<evidence type="ECO:0000313" key="16">
    <source>
        <dbReference type="Proteomes" id="UP000516122"/>
    </source>
</evidence>
<dbReference type="EMBL" id="SIYF01000128">
    <property type="protein sequence ID" value="TKK88281.1"/>
    <property type="molecule type" value="Genomic_DNA"/>
</dbReference>
<proteinExistence type="inferred from homology"/>
<dbReference type="Proteomes" id="UP000305511">
    <property type="component" value="Unassembled WGS sequence"/>
</dbReference>
<evidence type="ECO:0000313" key="10">
    <source>
        <dbReference type="EMBL" id="TKK88281.1"/>
    </source>
</evidence>
<evidence type="ECO:0000313" key="14">
    <source>
        <dbReference type="Proteomes" id="UP000254396"/>
    </source>
</evidence>
<dbReference type="EMBL" id="UGIX01000001">
    <property type="protein sequence ID" value="STP65356.1"/>
    <property type="molecule type" value="Genomic_DNA"/>
</dbReference>
<reference evidence="11 17" key="5">
    <citation type="submission" date="2023-02" db="EMBL/GenBank/DDBJ databases">
        <title>Results of the 2020 Genomic Proficiency Test for the network of European Union Reference Laboratory for Antimicrobial Resistance assessing whole genome sequencing capacities.</title>
        <authorList>
            <person name="Hoffmann M."/>
            <person name="Luo Y."/>
            <person name="Sorensen L.H."/>
            <person name="Pedersen S.K."/>
            <person name="Hendriksen R.S."/>
        </authorList>
    </citation>
    <scope>NUCLEOTIDE SEQUENCE [LARGE SCALE GENOMIC DNA]</scope>
    <source>
        <strain evidence="11 17">GENOMIC22-006</strain>
    </source>
</reference>
<dbReference type="AlphaFoldDB" id="A0A1Q1FVQ6"/>
<dbReference type="InterPro" id="IPR038765">
    <property type="entry name" value="Papain-like_cys_pep_sf"/>
</dbReference>
<reference evidence="12 18" key="6">
    <citation type="submission" date="2023-03" db="EMBL/GenBank/DDBJ databases">
        <title>Complete genome sequence of an Enterococcus faecalis urinary isolate.</title>
        <authorList>
            <person name="Brauer A.L."/>
            <person name="Armbruster C.E."/>
        </authorList>
    </citation>
    <scope>NUCLEOTIDE SEQUENCE [LARGE SCALE GENOMIC DNA]</scope>
    <source>
        <strain evidence="12 18">3143</strain>
    </source>
</reference>
<evidence type="ECO:0000313" key="17">
    <source>
        <dbReference type="Proteomes" id="UP001221642"/>
    </source>
</evidence>
<reference evidence="7 13" key="1">
    <citation type="submission" date="2018-04" db="EMBL/GenBank/DDBJ databases">
        <authorList>
            <person name="Van Tyne D."/>
        </authorList>
    </citation>
    <scope>NUCLEOTIDE SEQUENCE [LARGE SCALE GENOMIC DNA]</scope>
    <source>
        <strain evidence="7 13">B2535</strain>
    </source>
</reference>
<dbReference type="Proteomes" id="UP000244140">
    <property type="component" value="Unassembled WGS sequence"/>
</dbReference>
<name>A0A1Q1FVQ6_ENTFL</name>
<feature type="domain" description="NlpC/P60" evidence="6">
    <location>
        <begin position="211"/>
        <end position="334"/>
    </location>
</feature>
<dbReference type="EMBL" id="CP119528">
    <property type="protein sequence ID" value="WER41822.1"/>
    <property type="molecule type" value="Genomic_DNA"/>
</dbReference>
<dbReference type="EMBL" id="CP119159">
    <property type="protein sequence ID" value="WEH23658.1"/>
    <property type="molecule type" value="Genomic_DNA"/>
</dbReference>
<dbReference type="GO" id="GO:0009986">
    <property type="term" value="C:cell surface"/>
    <property type="evidence" value="ECO:0007669"/>
    <property type="project" value="UniProtKB-SubCell"/>
</dbReference>
<reference evidence="10 15" key="3">
    <citation type="submission" date="2019-02" db="EMBL/GenBank/DDBJ databases">
        <title>Bacteria dissemination in different level of health care in South Africa: the effectiveness of infections prevention and control.</title>
        <authorList>
            <person name="Shobo C."/>
            <person name="Amoako D.G."/>
            <person name="Allam M."/>
            <person name="Ismail A."/>
            <person name="Bester L.A."/>
            <person name="Essack S.Y."/>
        </authorList>
    </citation>
    <scope>NUCLEOTIDE SEQUENCE [LARGE SCALE GENOMIC DNA]</scope>
    <source>
        <strain evidence="10 15">2SIL2</strain>
    </source>
</reference>
<dbReference type="InterPro" id="IPR023346">
    <property type="entry name" value="Lysozyme-like_dom_sf"/>
</dbReference>
<evidence type="ECO:0000313" key="18">
    <source>
        <dbReference type="Proteomes" id="UP001222182"/>
    </source>
</evidence>
<dbReference type="Proteomes" id="UP000516122">
    <property type="component" value="Chromosome"/>
</dbReference>
<dbReference type="Pfam" id="PF00877">
    <property type="entry name" value="NLPC_P60"/>
    <property type="match status" value="1"/>
</dbReference>
<dbReference type="PANTHER" id="PTHR47053:SF5">
    <property type="entry name" value="BIFUNCTIONAL MURAMIDASE_DL-ENDOPEPTIDASE CWLT"/>
    <property type="match status" value="1"/>
</dbReference>
<dbReference type="SUPFAM" id="SSF53955">
    <property type="entry name" value="Lysozyme-like"/>
    <property type="match status" value="1"/>
</dbReference>
<evidence type="ECO:0000313" key="11">
    <source>
        <dbReference type="EMBL" id="WEH23658.1"/>
    </source>
</evidence>
<dbReference type="EMBL" id="CP060804">
    <property type="protein sequence ID" value="QNP36861.1"/>
    <property type="molecule type" value="Genomic_DNA"/>
</dbReference>
<dbReference type="GO" id="GO:0006508">
    <property type="term" value="P:proteolysis"/>
    <property type="evidence" value="ECO:0007669"/>
    <property type="project" value="UniProtKB-KW"/>
</dbReference>
<evidence type="ECO:0000256" key="1">
    <source>
        <dbReference type="ARBA" id="ARBA00004241"/>
    </source>
</evidence>
<dbReference type="GO" id="GO:0008234">
    <property type="term" value="F:cysteine-type peptidase activity"/>
    <property type="evidence" value="ECO:0007669"/>
    <property type="project" value="UniProtKB-KW"/>
</dbReference>
<comment type="subcellular location">
    <subcellularLocation>
        <location evidence="1">Cell surface</location>
    </subcellularLocation>
</comment>
<evidence type="ECO:0000256" key="5">
    <source>
        <dbReference type="ARBA" id="ARBA00022807"/>
    </source>
</evidence>
<dbReference type="EMBL" id="PZZH01000001">
    <property type="protein sequence ID" value="PTN78336.1"/>
    <property type="molecule type" value="Genomic_DNA"/>
</dbReference>
<evidence type="ECO:0000256" key="4">
    <source>
        <dbReference type="ARBA" id="ARBA00022801"/>
    </source>
</evidence>
<dbReference type="EC" id="3.4.19.-" evidence="9"/>
<keyword evidence="5" id="KW-0788">Thiol protease</keyword>
<dbReference type="PROSITE" id="PS51935">
    <property type="entry name" value="NLPC_P60"/>
    <property type="match status" value="1"/>
</dbReference>
<keyword evidence="3" id="KW-0645">Protease</keyword>
<evidence type="ECO:0000313" key="12">
    <source>
        <dbReference type="EMBL" id="WER41822.1"/>
    </source>
</evidence>
<sequence length="340" mass="37487">MTIKKLSTVLLVLLTVLFMGILICVGLLFGDDSEGNSSTGLSSGGSNVSLEVLKHRPLVEKYAKESDILEYVPILLAIIQVESGGTMEDVMQSSESAGFPPNSLSTEASIKQGCIYFASLVNRAKDIGCDQESIIQSYNYGGGYLDYVGKNGKKYSFALAESFSKEKSDGEKVTYSNPIAIKENGGWRYNYGNMFYVMLVKQYLTTTKFDDKTVQGIFDEAFKYEGTAYVFGGSSPATGFDCSGLTQWCYAKVGLQLPRVAQDQYDAMSHIELKDAKPGDLIFFHSTYDAGTYVTHVGIYAGDNRMFHAGDPVGWTNLTETYWQQHIIGAGRYKNRKGDR</sequence>
<dbReference type="InterPro" id="IPR047194">
    <property type="entry name" value="CwlT-like_lysozyme"/>
</dbReference>
<reference evidence="8 16" key="4">
    <citation type="submission" date="2020-08" db="EMBL/GenBank/DDBJ databases">
        <title>Enterococcus faecalis SF28073 genome assembly.</title>
        <authorList>
            <person name="Duerkop B.A."/>
            <person name="Johnson C.N."/>
        </authorList>
    </citation>
    <scope>NUCLEOTIDE SEQUENCE [LARGE SCALE GENOMIC DNA]</scope>
    <source>
        <strain evidence="8 16">SF28073</strain>
    </source>
</reference>
<dbReference type="CDD" id="cd16891">
    <property type="entry name" value="CwlT-like"/>
    <property type="match status" value="1"/>
</dbReference>
<evidence type="ECO:0000313" key="9">
    <source>
        <dbReference type="EMBL" id="STP65356.1"/>
    </source>
</evidence>
<dbReference type="Proteomes" id="UP001222182">
    <property type="component" value="Chromosome"/>
</dbReference>
<dbReference type="Pfam" id="PF13702">
    <property type="entry name" value="Lysozyme_like"/>
    <property type="match status" value="1"/>
</dbReference>
<dbReference type="Proteomes" id="UP001221642">
    <property type="component" value="Chromosome"/>
</dbReference>
<dbReference type="InterPro" id="IPR051202">
    <property type="entry name" value="Peptidase_C40"/>
</dbReference>
<dbReference type="RefSeq" id="WP_002359823.1">
    <property type="nucleotide sequence ID" value="NZ_CAXPDF010000027.1"/>
</dbReference>
<reference evidence="9 14" key="2">
    <citation type="submission" date="2018-06" db="EMBL/GenBank/DDBJ databases">
        <authorList>
            <consortium name="Pathogen Informatics"/>
            <person name="Doyle S."/>
        </authorList>
    </citation>
    <scope>NUCLEOTIDE SEQUENCE [LARGE SCALE GENOMIC DNA]</scope>
    <source>
        <strain evidence="9 14">NCTC13379</strain>
    </source>
</reference>
<evidence type="ECO:0000313" key="8">
    <source>
        <dbReference type="EMBL" id="QNP36861.1"/>
    </source>
</evidence>
<dbReference type="PANTHER" id="PTHR47053">
    <property type="entry name" value="MUREIN DD-ENDOPEPTIDASE MEPH-RELATED"/>
    <property type="match status" value="1"/>
</dbReference>
<evidence type="ECO:0000313" key="7">
    <source>
        <dbReference type="EMBL" id="PTN78336.1"/>
    </source>
</evidence>
<protein>
    <submittedName>
        <fullName evidence="11">Bifunctional lysozyme/C40 family peptidase</fullName>
    </submittedName>
    <submittedName>
        <fullName evidence="9">Gamma-DL-glutamyl hydrolase</fullName>
        <ecNumber evidence="9">3.4.19.-</ecNumber>
    </submittedName>
    <submittedName>
        <fullName evidence="8">Lysozyme family protein</fullName>
    </submittedName>
    <submittedName>
        <fullName evidence="10">Peptidase P60</fullName>
    </submittedName>
</protein>
<dbReference type="SUPFAM" id="SSF54001">
    <property type="entry name" value="Cysteine proteinases"/>
    <property type="match status" value="1"/>
</dbReference>
<dbReference type="InterPro" id="IPR000064">
    <property type="entry name" value="NLP_P60_dom"/>
</dbReference>
<evidence type="ECO:0000259" key="6">
    <source>
        <dbReference type="PROSITE" id="PS51935"/>
    </source>
</evidence>
<dbReference type="Proteomes" id="UP000254396">
    <property type="component" value="Unassembled WGS sequence"/>
</dbReference>
<keyword evidence="4 9" id="KW-0378">Hydrolase</keyword>
<dbReference type="Gene3D" id="3.90.1720.10">
    <property type="entry name" value="endopeptidase domain like (from Nostoc punctiforme)"/>
    <property type="match status" value="1"/>
</dbReference>
<gene>
    <name evidence="9" type="primary">pgdS_1</name>
    <name evidence="7" type="ORF">DAI13_11455</name>
    <name evidence="10" type="ORF">EY666_05840</name>
    <name evidence="8" type="ORF">H9Q64_10305</name>
    <name evidence="9" type="ORF">NCTC13379_01574</name>
    <name evidence="12" type="ORF">P0083_10845</name>
    <name evidence="11" type="ORF">P0D81_06440</name>
</gene>
<evidence type="ECO:0000256" key="2">
    <source>
        <dbReference type="ARBA" id="ARBA00007074"/>
    </source>
</evidence>
<organism evidence="10 15">
    <name type="scientific">Enterococcus faecalis</name>
    <name type="common">Streptococcus faecalis</name>
    <dbReference type="NCBI Taxonomy" id="1351"/>
    <lineage>
        <taxon>Bacteria</taxon>
        <taxon>Bacillati</taxon>
        <taxon>Bacillota</taxon>
        <taxon>Bacilli</taxon>
        <taxon>Lactobacillales</taxon>
        <taxon>Enterococcaceae</taxon>
        <taxon>Enterococcus</taxon>
    </lineage>
</organism>
<comment type="similarity">
    <text evidence="2">Belongs to the peptidase C40 family.</text>
</comment>
<dbReference type="Gene3D" id="1.10.530.10">
    <property type="match status" value="1"/>
</dbReference>
<evidence type="ECO:0000313" key="13">
    <source>
        <dbReference type="Proteomes" id="UP000244140"/>
    </source>
</evidence>